<keyword evidence="1 5" id="KW-0808">Transferase</keyword>
<dbReference type="RefSeq" id="WP_310901282.1">
    <property type="nucleotide sequence ID" value="NZ_JAMQOS010000005.1"/>
</dbReference>
<dbReference type="HAMAP" id="MF_02114">
    <property type="entry name" value="CofC"/>
    <property type="match status" value="1"/>
</dbReference>
<comment type="subunit">
    <text evidence="5">Homodimer.</text>
</comment>
<dbReference type="SUPFAM" id="SSF53448">
    <property type="entry name" value="Nucleotide-diphospho-sugar transferases"/>
    <property type="match status" value="1"/>
</dbReference>
<sequence>MRLVVPVSGSDPKTRLSSVLRPDERREFTEAMLADVLDALETAGHSPRVVATAPVACDAPVTVDDRGLDSLVNDLLAETDGELAVVMADLPLLTADAVARLFAPDADVVLAPGLGGGTNAFVSRHPDFRVDYHGASIRDHRRVARDVGAAVAEVDSRLLATDVDEPGDLAEVLLHSDGAAADWLRDAGFELAVDEGRVTVDRP</sequence>
<dbReference type="Proteomes" id="UP001268864">
    <property type="component" value="Unassembled WGS sequence"/>
</dbReference>
<comment type="function">
    <text evidence="5">Guanylyltransferase that catalyzes the activation of (2S)-2-phospholactate (2-PL) as (2S)-lactyl-2-diphospho-5'-guanosine, via the condensation of 2-PL with GTP. It is involved in the biosynthesis of coenzyme F420, a hydride carrier cofactor.</text>
</comment>
<reference evidence="6 7" key="1">
    <citation type="submission" date="2022-06" db="EMBL/GenBank/DDBJ databases">
        <title>Halomicroarcula sp. a new haloarchaeum isolate from saline soil.</title>
        <authorList>
            <person name="Strakova D."/>
            <person name="Galisteo C."/>
            <person name="Sanchez-Porro C."/>
            <person name="Ventosa A."/>
        </authorList>
    </citation>
    <scope>NUCLEOTIDE SEQUENCE [LARGE SCALE GENOMIC DNA]</scope>
    <source>
        <strain evidence="6 7">S3CR25-11</strain>
    </source>
</reference>
<comment type="pathway">
    <text evidence="5">Cofactor biosynthesis; coenzyme F420 biosynthesis.</text>
</comment>
<dbReference type="Gene3D" id="3.90.550.10">
    <property type="entry name" value="Spore Coat Polysaccharide Biosynthesis Protein SpsA, Chain A"/>
    <property type="match status" value="1"/>
</dbReference>
<dbReference type="Pfam" id="PF01983">
    <property type="entry name" value="CofC"/>
    <property type="match status" value="1"/>
</dbReference>
<dbReference type="InterPro" id="IPR029044">
    <property type="entry name" value="Nucleotide-diphossugar_trans"/>
</dbReference>
<keyword evidence="7" id="KW-1185">Reference proteome</keyword>
<evidence type="ECO:0000256" key="5">
    <source>
        <dbReference type="HAMAP-Rule" id="MF_02114"/>
    </source>
</evidence>
<proteinExistence type="inferred from homology"/>
<evidence type="ECO:0000313" key="6">
    <source>
        <dbReference type="EMBL" id="MDS0283450.1"/>
    </source>
</evidence>
<comment type="caution">
    <text evidence="6">The sequence shown here is derived from an EMBL/GenBank/DDBJ whole genome shotgun (WGS) entry which is preliminary data.</text>
</comment>
<dbReference type="EC" id="2.7.7.68" evidence="5"/>
<comment type="similarity">
    <text evidence="5">Belongs to the CofC family.</text>
</comment>
<dbReference type="PANTHER" id="PTHR40392:SF1">
    <property type="entry name" value="2-PHOSPHO-L-LACTATE GUANYLYLTRANSFERASE"/>
    <property type="match status" value="1"/>
</dbReference>
<keyword evidence="4 5" id="KW-0342">GTP-binding</keyword>
<dbReference type="PANTHER" id="PTHR40392">
    <property type="entry name" value="2-PHOSPHO-L-LACTATE GUANYLYLTRANSFERASE"/>
    <property type="match status" value="1"/>
</dbReference>
<accession>A0ABU2FRR7</accession>
<evidence type="ECO:0000256" key="2">
    <source>
        <dbReference type="ARBA" id="ARBA00022695"/>
    </source>
</evidence>
<keyword evidence="3 5" id="KW-0547">Nucleotide-binding</keyword>
<dbReference type="EMBL" id="JAMQOS010000005">
    <property type="protein sequence ID" value="MDS0283450.1"/>
    <property type="molecule type" value="Genomic_DNA"/>
</dbReference>
<evidence type="ECO:0000256" key="1">
    <source>
        <dbReference type="ARBA" id="ARBA00022679"/>
    </source>
</evidence>
<gene>
    <name evidence="5 6" type="primary">cofC</name>
    <name evidence="6" type="ORF">NDI86_15080</name>
</gene>
<name>A0ABU2FRR7_9EURY</name>
<protein>
    <recommendedName>
        <fullName evidence="5">2-phospho-L-lactate guanylyltransferase</fullName>
        <shortName evidence="5">LP guanylyltransferase</shortName>
        <ecNumber evidence="5">2.7.7.68</ecNumber>
    </recommendedName>
</protein>
<evidence type="ECO:0000256" key="3">
    <source>
        <dbReference type="ARBA" id="ARBA00022741"/>
    </source>
</evidence>
<dbReference type="GO" id="GO:0043814">
    <property type="term" value="F:phospholactate guanylyltransferase activity"/>
    <property type="evidence" value="ECO:0007669"/>
    <property type="project" value="UniProtKB-EC"/>
</dbReference>
<comment type="catalytic activity">
    <reaction evidence="5">
        <text>(2S)-2-phospholactate + GTP + H(+) = (2S)-lactyl-2-diphospho-5'-guanosine + diphosphate</text>
        <dbReference type="Rhea" id="RHEA:63424"/>
        <dbReference type="ChEBI" id="CHEBI:15378"/>
        <dbReference type="ChEBI" id="CHEBI:33019"/>
        <dbReference type="ChEBI" id="CHEBI:37565"/>
        <dbReference type="ChEBI" id="CHEBI:59435"/>
        <dbReference type="ChEBI" id="CHEBI:59906"/>
        <dbReference type="EC" id="2.7.7.68"/>
    </reaction>
</comment>
<evidence type="ECO:0000256" key="4">
    <source>
        <dbReference type="ARBA" id="ARBA00023134"/>
    </source>
</evidence>
<keyword evidence="2 5" id="KW-0548">Nucleotidyltransferase</keyword>
<organism evidence="6 7">
    <name type="scientific">Haloarcula onubensis</name>
    <dbReference type="NCBI Taxonomy" id="2950539"/>
    <lineage>
        <taxon>Archaea</taxon>
        <taxon>Methanobacteriati</taxon>
        <taxon>Methanobacteriota</taxon>
        <taxon>Stenosarchaea group</taxon>
        <taxon>Halobacteria</taxon>
        <taxon>Halobacteriales</taxon>
        <taxon>Haloarculaceae</taxon>
        <taxon>Haloarcula</taxon>
    </lineage>
</organism>
<dbReference type="Gene3D" id="6.10.140.50">
    <property type="match status" value="1"/>
</dbReference>
<dbReference type="InterPro" id="IPR002835">
    <property type="entry name" value="CofC"/>
</dbReference>
<evidence type="ECO:0000313" key="7">
    <source>
        <dbReference type="Proteomes" id="UP001268864"/>
    </source>
</evidence>
<dbReference type="NCBIfam" id="TIGR03552">
    <property type="entry name" value="F420_cofC"/>
    <property type="match status" value="1"/>
</dbReference>